<gene>
    <name evidence="1" type="ORF">BDN72DRAFT_121079</name>
</gene>
<accession>A0ACD3B7B8</accession>
<keyword evidence="2" id="KW-1185">Reference proteome</keyword>
<protein>
    <submittedName>
        <fullName evidence="1">Uncharacterized protein</fullName>
    </submittedName>
</protein>
<evidence type="ECO:0000313" key="2">
    <source>
        <dbReference type="Proteomes" id="UP000308600"/>
    </source>
</evidence>
<dbReference type="EMBL" id="ML208271">
    <property type="protein sequence ID" value="TFK74020.1"/>
    <property type="molecule type" value="Genomic_DNA"/>
</dbReference>
<sequence length="274" mass="30299">MAELKKSSNSLECRIITPYQFVRTEEGWIVTSPKTDELTAQMQAATMDDPVASNVHEISLPQSPPAVELPPNDIFESAAPTAESILSMDILSMPVDEPIPDPVYAPAPLPPTLPPSPPPPPPQSPRAEIRRDRVAKSSRPYPRTTKISTAKNNKLRSDSETSSDSEYDAERDRQAEERALGPNVLASMTKRTFPCTFPGCNDSFTRRGDLARHLKESKKHAAARVWHCPRCGKEFHRKDALKRHGEKRKPCKPKVQKPQRGGDALLMPVNLGGA</sequence>
<evidence type="ECO:0000313" key="1">
    <source>
        <dbReference type="EMBL" id="TFK74020.1"/>
    </source>
</evidence>
<organism evidence="1 2">
    <name type="scientific">Pluteus cervinus</name>
    <dbReference type="NCBI Taxonomy" id="181527"/>
    <lineage>
        <taxon>Eukaryota</taxon>
        <taxon>Fungi</taxon>
        <taxon>Dikarya</taxon>
        <taxon>Basidiomycota</taxon>
        <taxon>Agaricomycotina</taxon>
        <taxon>Agaricomycetes</taxon>
        <taxon>Agaricomycetidae</taxon>
        <taxon>Agaricales</taxon>
        <taxon>Pluteineae</taxon>
        <taxon>Pluteaceae</taxon>
        <taxon>Pluteus</taxon>
    </lineage>
</organism>
<name>A0ACD3B7B8_9AGAR</name>
<reference evidence="1 2" key="1">
    <citation type="journal article" date="2019" name="Nat. Ecol. Evol.">
        <title>Megaphylogeny resolves global patterns of mushroom evolution.</title>
        <authorList>
            <person name="Varga T."/>
            <person name="Krizsan K."/>
            <person name="Foldi C."/>
            <person name="Dima B."/>
            <person name="Sanchez-Garcia M."/>
            <person name="Sanchez-Ramirez S."/>
            <person name="Szollosi G.J."/>
            <person name="Szarkandi J.G."/>
            <person name="Papp V."/>
            <person name="Albert L."/>
            <person name="Andreopoulos W."/>
            <person name="Angelini C."/>
            <person name="Antonin V."/>
            <person name="Barry K.W."/>
            <person name="Bougher N.L."/>
            <person name="Buchanan P."/>
            <person name="Buyck B."/>
            <person name="Bense V."/>
            <person name="Catcheside P."/>
            <person name="Chovatia M."/>
            <person name="Cooper J."/>
            <person name="Damon W."/>
            <person name="Desjardin D."/>
            <person name="Finy P."/>
            <person name="Geml J."/>
            <person name="Haridas S."/>
            <person name="Hughes K."/>
            <person name="Justo A."/>
            <person name="Karasinski D."/>
            <person name="Kautmanova I."/>
            <person name="Kiss B."/>
            <person name="Kocsube S."/>
            <person name="Kotiranta H."/>
            <person name="LaButti K.M."/>
            <person name="Lechner B.E."/>
            <person name="Liimatainen K."/>
            <person name="Lipzen A."/>
            <person name="Lukacs Z."/>
            <person name="Mihaltcheva S."/>
            <person name="Morgado L.N."/>
            <person name="Niskanen T."/>
            <person name="Noordeloos M.E."/>
            <person name="Ohm R.A."/>
            <person name="Ortiz-Santana B."/>
            <person name="Ovrebo C."/>
            <person name="Racz N."/>
            <person name="Riley R."/>
            <person name="Savchenko A."/>
            <person name="Shiryaev A."/>
            <person name="Soop K."/>
            <person name="Spirin V."/>
            <person name="Szebenyi C."/>
            <person name="Tomsovsky M."/>
            <person name="Tulloss R.E."/>
            <person name="Uehling J."/>
            <person name="Grigoriev I.V."/>
            <person name="Vagvolgyi C."/>
            <person name="Papp T."/>
            <person name="Martin F.M."/>
            <person name="Miettinen O."/>
            <person name="Hibbett D.S."/>
            <person name="Nagy L.G."/>
        </authorList>
    </citation>
    <scope>NUCLEOTIDE SEQUENCE [LARGE SCALE GENOMIC DNA]</scope>
    <source>
        <strain evidence="1 2">NL-1719</strain>
    </source>
</reference>
<dbReference type="Proteomes" id="UP000308600">
    <property type="component" value="Unassembled WGS sequence"/>
</dbReference>
<proteinExistence type="predicted"/>